<dbReference type="PANTHER" id="PTHR47354">
    <property type="entry name" value="NADH OXIDOREDUCTASE HCR"/>
    <property type="match status" value="1"/>
</dbReference>
<keyword evidence="3" id="KW-0001">2Fe-2S</keyword>
<keyword evidence="2" id="KW-0285">Flavoprotein</keyword>
<reference evidence="10 11" key="1">
    <citation type="submission" date="2017-01" db="EMBL/GenBank/DDBJ databases">
        <authorList>
            <person name="Mah S.A."/>
            <person name="Swanson W.J."/>
            <person name="Moy G.W."/>
            <person name="Vacquier V.D."/>
        </authorList>
    </citation>
    <scope>NUCLEOTIDE SEQUENCE [LARGE SCALE GENOMIC DNA]</scope>
    <source>
        <strain evidence="10 11">CPCC 203464</strain>
    </source>
</reference>
<evidence type="ECO:0000259" key="8">
    <source>
        <dbReference type="PROSITE" id="PS51085"/>
    </source>
</evidence>
<dbReference type="PROSITE" id="PS00197">
    <property type="entry name" value="2FE2S_FER_1"/>
    <property type="match status" value="1"/>
</dbReference>
<dbReference type="InterPro" id="IPR050415">
    <property type="entry name" value="MRET"/>
</dbReference>
<dbReference type="InterPro" id="IPR001041">
    <property type="entry name" value="2Fe-2S_ferredoxin-type"/>
</dbReference>
<gene>
    <name evidence="10" type="ORF">SAMN05445060_1594</name>
</gene>
<dbReference type="Pfam" id="PF00970">
    <property type="entry name" value="FAD_binding_6"/>
    <property type="match status" value="1"/>
</dbReference>
<dbReference type="CDD" id="cd06185">
    <property type="entry name" value="PDR_like"/>
    <property type="match status" value="1"/>
</dbReference>
<dbReference type="OrthoDB" id="502624at2"/>
<protein>
    <submittedName>
        <fullName evidence="10">Ferredoxin-NADP reductase</fullName>
    </submittedName>
</protein>
<dbReference type="PANTHER" id="PTHR47354:SF1">
    <property type="entry name" value="CARNITINE MONOOXYGENASE REDUCTASE SUBUNIT"/>
    <property type="match status" value="1"/>
</dbReference>
<keyword evidence="11" id="KW-1185">Reference proteome</keyword>
<dbReference type="PROSITE" id="PS51384">
    <property type="entry name" value="FAD_FR"/>
    <property type="match status" value="1"/>
</dbReference>
<dbReference type="PROSITE" id="PS51085">
    <property type="entry name" value="2FE2S_FER_2"/>
    <property type="match status" value="1"/>
</dbReference>
<evidence type="ECO:0000256" key="4">
    <source>
        <dbReference type="ARBA" id="ARBA00022723"/>
    </source>
</evidence>
<dbReference type="InterPro" id="IPR017927">
    <property type="entry name" value="FAD-bd_FR_type"/>
</dbReference>
<dbReference type="Gene3D" id="2.40.30.10">
    <property type="entry name" value="Translation factors"/>
    <property type="match status" value="1"/>
</dbReference>
<dbReference type="SUPFAM" id="SSF54292">
    <property type="entry name" value="2Fe-2S ferredoxin-like"/>
    <property type="match status" value="1"/>
</dbReference>
<keyword evidence="5" id="KW-0560">Oxidoreductase</keyword>
<feature type="domain" description="FAD-binding FR-type" evidence="9">
    <location>
        <begin position="32"/>
        <end position="133"/>
    </location>
</feature>
<comment type="cofactor">
    <cofactor evidence="1">
        <name>FAD</name>
        <dbReference type="ChEBI" id="CHEBI:57692"/>
    </cofactor>
</comment>
<evidence type="ECO:0000256" key="3">
    <source>
        <dbReference type="ARBA" id="ARBA00022714"/>
    </source>
</evidence>
<evidence type="ECO:0000256" key="7">
    <source>
        <dbReference type="ARBA" id="ARBA00023014"/>
    </source>
</evidence>
<dbReference type="Gene3D" id="3.10.20.30">
    <property type="match status" value="1"/>
</dbReference>
<keyword evidence="6" id="KW-0408">Iron</keyword>
<dbReference type="InterPro" id="IPR006058">
    <property type="entry name" value="2Fe2S_fd_BS"/>
</dbReference>
<dbReference type="PRINTS" id="PR00409">
    <property type="entry name" value="PHDIOXRDTASE"/>
</dbReference>
<dbReference type="GO" id="GO:0051537">
    <property type="term" value="F:2 iron, 2 sulfur cluster binding"/>
    <property type="evidence" value="ECO:0007669"/>
    <property type="project" value="UniProtKB-KW"/>
</dbReference>
<dbReference type="RefSeq" id="WP_076478129.1">
    <property type="nucleotide sequence ID" value="NZ_FTNT01000003.1"/>
</dbReference>
<dbReference type="Pfam" id="PF00111">
    <property type="entry name" value="Fer2"/>
    <property type="match status" value="1"/>
</dbReference>
<dbReference type="AlphaFoldDB" id="A0A1N7ER85"/>
<dbReference type="EMBL" id="FTNT01000003">
    <property type="protein sequence ID" value="SIR90549.1"/>
    <property type="molecule type" value="Genomic_DNA"/>
</dbReference>
<dbReference type="InterPro" id="IPR008333">
    <property type="entry name" value="Cbr1-like_FAD-bd_dom"/>
</dbReference>
<evidence type="ECO:0000256" key="1">
    <source>
        <dbReference type="ARBA" id="ARBA00001974"/>
    </source>
</evidence>
<proteinExistence type="predicted"/>
<dbReference type="GO" id="GO:0046872">
    <property type="term" value="F:metal ion binding"/>
    <property type="evidence" value="ECO:0007669"/>
    <property type="project" value="UniProtKB-KW"/>
</dbReference>
<evidence type="ECO:0000313" key="11">
    <source>
        <dbReference type="Proteomes" id="UP000186218"/>
    </source>
</evidence>
<evidence type="ECO:0000259" key="9">
    <source>
        <dbReference type="PROSITE" id="PS51384"/>
    </source>
</evidence>
<dbReference type="InterPro" id="IPR012675">
    <property type="entry name" value="Beta-grasp_dom_sf"/>
</dbReference>
<sequence length="341" mass="36925">MTDRMMRFLDCAVAGWVRAAAHSRIRTVRSVDRDLQLVVTRTELLATDVMDVTIQAPDSSQLPEWHEGAHIDLVLPSGKVRQYSLCGDRSDRTSYRIAVRRLAVGGGGSVEVHTLTPGTAVVVRGPHNAFPFAYPHLAKHHIDDVAFVAGGIGITALLPMVRAASEAGVTWRLSYVGRDEATMPFLDDLARLTGGELRVLHGEPAIEDILAGVDERTSVYFCGPPGFLDAVSADLATRPHAGFHFERFVPPPVVGGSPFTVRLAISELDVEVPADRSALAAIRDVIPEVPYSCQQGFCGTCRVGVVRGTPERRGTAEFLADENSMLVSVDRSHDPDLTIDL</sequence>
<dbReference type="SUPFAM" id="SSF52343">
    <property type="entry name" value="Ferredoxin reductase-like, C-terminal NADP-linked domain"/>
    <property type="match status" value="1"/>
</dbReference>
<organism evidence="10 11">
    <name type="scientific">Williamsia sterculiae</name>
    <dbReference type="NCBI Taxonomy" id="1344003"/>
    <lineage>
        <taxon>Bacteria</taxon>
        <taxon>Bacillati</taxon>
        <taxon>Actinomycetota</taxon>
        <taxon>Actinomycetes</taxon>
        <taxon>Mycobacteriales</taxon>
        <taxon>Nocardiaceae</taxon>
        <taxon>Williamsia</taxon>
    </lineage>
</organism>
<dbReference type="InterPro" id="IPR036010">
    <property type="entry name" value="2Fe-2S_ferredoxin-like_sf"/>
</dbReference>
<dbReference type="CDD" id="cd00207">
    <property type="entry name" value="fer2"/>
    <property type="match status" value="1"/>
</dbReference>
<name>A0A1N7ER85_9NOCA</name>
<accession>A0A1N7ER85</accession>
<keyword evidence="4" id="KW-0479">Metal-binding</keyword>
<evidence type="ECO:0000256" key="2">
    <source>
        <dbReference type="ARBA" id="ARBA00022630"/>
    </source>
</evidence>
<evidence type="ECO:0000313" key="10">
    <source>
        <dbReference type="EMBL" id="SIR90549.1"/>
    </source>
</evidence>
<dbReference type="InterPro" id="IPR039261">
    <property type="entry name" value="FNR_nucleotide-bd"/>
</dbReference>
<dbReference type="Gene3D" id="3.40.50.80">
    <property type="entry name" value="Nucleotide-binding domain of ferredoxin-NADP reductase (FNR) module"/>
    <property type="match status" value="1"/>
</dbReference>
<dbReference type="GO" id="GO:0016491">
    <property type="term" value="F:oxidoreductase activity"/>
    <property type="evidence" value="ECO:0007669"/>
    <property type="project" value="UniProtKB-KW"/>
</dbReference>
<evidence type="ECO:0000256" key="6">
    <source>
        <dbReference type="ARBA" id="ARBA00023004"/>
    </source>
</evidence>
<dbReference type="InterPro" id="IPR017938">
    <property type="entry name" value="Riboflavin_synthase-like_b-brl"/>
</dbReference>
<dbReference type="Proteomes" id="UP000186218">
    <property type="component" value="Unassembled WGS sequence"/>
</dbReference>
<keyword evidence="7" id="KW-0411">Iron-sulfur</keyword>
<feature type="domain" description="2Fe-2S ferredoxin-type" evidence="8">
    <location>
        <begin position="259"/>
        <end position="341"/>
    </location>
</feature>
<evidence type="ECO:0000256" key="5">
    <source>
        <dbReference type="ARBA" id="ARBA00023002"/>
    </source>
</evidence>
<dbReference type="SUPFAM" id="SSF63380">
    <property type="entry name" value="Riboflavin synthase domain-like"/>
    <property type="match status" value="1"/>
</dbReference>
<dbReference type="STRING" id="1344003.SAMN05445060_1594"/>